<dbReference type="EMBL" id="KN822006">
    <property type="protein sequence ID" value="KIM69413.1"/>
    <property type="molecule type" value="Genomic_DNA"/>
</dbReference>
<sequence>MEPTNPIEEHLHNEVQQHCESDISAYEARYSNIRSTELYQSGSPTKVFMRPGPVTAVNCLETLAWFGNSYQQFHQTVSTVCHRYRRIKRTDCVFESRT</sequence>
<evidence type="ECO:0000313" key="1">
    <source>
        <dbReference type="EMBL" id="KIM69413.1"/>
    </source>
</evidence>
<keyword evidence="2" id="KW-1185">Reference proteome</keyword>
<dbReference type="AlphaFoldDB" id="A0A0C3A6V5"/>
<protein>
    <submittedName>
        <fullName evidence="1">Uncharacterized protein</fullName>
    </submittedName>
</protein>
<evidence type="ECO:0000313" key="2">
    <source>
        <dbReference type="Proteomes" id="UP000053989"/>
    </source>
</evidence>
<organism evidence="1 2">
    <name type="scientific">Scleroderma citrinum Foug A</name>
    <dbReference type="NCBI Taxonomy" id="1036808"/>
    <lineage>
        <taxon>Eukaryota</taxon>
        <taxon>Fungi</taxon>
        <taxon>Dikarya</taxon>
        <taxon>Basidiomycota</taxon>
        <taxon>Agaricomycotina</taxon>
        <taxon>Agaricomycetes</taxon>
        <taxon>Agaricomycetidae</taxon>
        <taxon>Boletales</taxon>
        <taxon>Sclerodermatineae</taxon>
        <taxon>Sclerodermataceae</taxon>
        <taxon>Scleroderma</taxon>
    </lineage>
</organism>
<dbReference type="InParanoid" id="A0A0C3A6V5"/>
<proteinExistence type="predicted"/>
<reference evidence="1 2" key="1">
    <citation type="submission" date="2014-04" db="EMBL/GenBank/DDBJ databases">
        <authorList>
            <consortium name="DOE Joint Genome Institute"/>
            <person name="Kuo A."/>
            <person name="Kohler A."/>
            <person name="Nagy L.G."/>
            <person name="Floudas D."/>
            <person name="Copeland A."/>
            <person name="Barry K.W."/>
            <person name="Cichocki N."/>
            <person name="Veneault-Fourrey C."/>
            <person name="LaButti K."/>
            <person name="Lindquist E.A."/>
            <person name="Lipzen A."/>
            <person name="Lundell T."/>
            <person name="Morin E."/>
            <person name="Murat C."/>
            <person name="Sun H."/>
            <person name="Tunlid A."/>
            <person name="Henrissat B."/>
            <person name="Grigoriev I.V."/>
            <person name="Hibbett D.S."/>
            <person name="Martin F."/>
            <person name="Nordberg H.P."/>
            <person name="Cantor M.N."/>
            <person name="Hua S.X."/>
        </authorList>
    </citation>
    <scope>NUCLEOTIDE SEQUENCE [LARGE SCALE GENOMIC DNA]</scope>
    <source>
        <strain evidence="1 2">Foug A</strain>
    </source>
</reference>
<reference evidence="2" key="2">
    <citation type="submission" date="2015-01" db="EMBL/GenBank/DDBJ databases">
        <title>Evolutionary Origins and Diversification of the Mycorrhizal Mutualists.</title>
        <authorList>
            <consortium name="DOE Joint Genome Institute"/>
            <consortium name="Mycorrhizal Genomics Consortium"/>
            <person name="Kohler A."/>
            <person name="Kuo A."/>
            <person name="Nagy L.G."/>
            <person name="Floudas D."/>
            <person name="Copeland A."/>
            <person name="Barry K.W."/>
            <person name="Cichocki N."/>
            <person name="Veneault-Fourrey C."/>
            <person name="LaButti K."/>
            <person name="Lindquist E.A."/>
            <person name="Lipzen A."/>
            <person name="Lundell T."/>
            <person name="Morin E."/>
            <person name="Murat C."/>
            <person name="Riley R."/>
            <person name="Ohm R."/>
            <person name="Sun H."/>
            <person name="Tunlid A."/>
            <person name="Henrissat B."/>
            <person name="Grigoriev I.V."/>
            <person name="Hibbett D.S."/>
            <person name="Martin F."/>
        </authorList>
    </citation>
    <scope>NUCLEOTIDE SEQUENCE [LARGE SCALE GENOMIC DNA]</scope>
    <source>
        <strain evidence="2">Foug A</strain>
    </source>
</reference>
<name>A0A0C3A6V5_9AGAM</name>
<dbReference type="Proteomes" id="UP000053989">
    <property type="component" value="Unassembled WGS sequence"/>
</dbReference>
<gene>
    <name evidence="1" type="ORF">SCLCIDRAFT_700952</name>
</gene>
<accession>A0A0C3A6V5</accession>
<dbReference type="HOGENOM" id="CLU_2334874_0_0_1"/>